<comment type="caution">
    <text evidence="1">The sequence shown here is derived from an EMBL/GenBank/DDBJ whole genome shotgun (WGS) entry which is preliminary data.</text>
</comment>
<sequence length="110" mass="12566">MKRLEKEFYKILPMNRAHLDLESVSNRTSTSDYADEEDDDKIVNESLSEVEDASSIAMADLKLIAPCMISSGYEKECLKIYKIIRKSIIGMGWKNSVLCIFIKLRIGLML</sequence>
<proteinExistence type="predicted"/>
<dbReference type="Proteomes" id="UP001604277">
    <property type="component" value="Unassembled WGS sequence"/>
</dbReference>
<dbReference type="InterPro" id="IPR004140">
    <property type="entry name" value="Exo70"/>
</dbReference>
<dbReference type="AlphaFoldDB" id="A0ABD1VN09"/>
<gene>
    <name evidence="1" type="ORF">Fot_20018</name>
</gene>
<dbReference type="PANTHER" id="PTHR12542:SF38">
    <property type="entry name" value="EXOCYST SUBUNIT EXO70 FAMILY PROTEIN"/>
    <property type="match status" value="1"/>
</dbReference>
<keyword evidence="2" id="KW-1185">Reference proteome</keyword>
<protein>
    <submittedName>
        <fullName evidence="1">Exocyst subunit exo70 family protein H4</fullName>
    </submittedName>
</protein>
<dbReference type="Gene3D" id="1.20.1280.170">
    <property type="entry name" value="Exocyst complex component Exo70"/>
    <property type="match status" value="1"/>
</dbReference>
<accession>A0ABD1VN09</accession>
<organism evidence="1 2">
    <name type="scientific">Forsythia ovata</name>
    <dbReference type="NCBI Taxonomy" id="205694"/>
    <lineage>
        <taxon>Eukaryota</taxon>
        <taxon>Viridiplantae</taxon>
        <taxon>Streptophyta</taxon>
        <taxon>Embryophyta</taxon>
        <taxon>Tracheophyta</taxon>
        <taxon>Spermatophyta</taxon>
        <taxon>Magnoliopsida</taxon>
        <taxon>eudicotyledons</taxon>
        <taxon>Gunneridae</taxon>
        <taxon>Pentapetalae</taxon>
        <taxon>asterids</taxon>
        <taxon>lamiids</taxon>
        <taxon>Lamiales</taxon>
        <taxon>Oleaceae</taxon>
        <taxon>Forsythieae</taxon>
        <taxon>Forsythia</taxon>
    </lineage>
</organism>
<dbReference type="EMBL" id="JBFOLJ010000005">
    <property type="protein sequence ID" value="KAL2538627.1"/>
    <property type="molecule type" value="Genomic_DNA"/>
</dbReference>
<evidence type="ECO:0000313" key="2">
    <source>
        <dbReference type="Proteomes" id="UP001604277"/>
    </source>
</evidence>
<name>A0ABD1VN09_9LAMI</name>
<dbReference type="PANTHER" id="PTHR12542">
    <property type="entry name" value="EXOCYST COMPLEX PROTEIN EXO70"/>
    <property type="match status" value="1"/>
</dbReference>
<evidence type="ECO:0000313" key="1">
    <source>
        <dbReference type="EMBL" id="KAL2538627.1"/>
    </source>
</evidence>
<dbReference type="SUPFAM" id="SSF74788">
    <property type="entry name" value="Cullin repeat-like"/>
    <property type="match status" value="1"/>
</dbReference>
<reference evidence="2" key="1">
    <citation type="submission" date="2024-07" db="EMBL/GenBank/DDBJ databases">
        <title>Two chromosome-level genome assemblies of Korean endemic species Abeliophyllum distichum and Forsythia ovata (Oleaceae).</title>
        <authorList>
            <person name="Jang H."/>
        </authorList>
    </citation>
    <scope>NUCLEOTIDE SEQUENCE [LARGE SCALE GENOMIC DNA]</scope>
</reference>
<dbReference type="InterPro" id="IPR016159">
    <property type="entry name" value="Cullin_repeat-like_dom_sf"/>
</dbReference>